<proteinExistence type="predicted"/>
<evidence type="ECO:0000313" key="1">
    <source>
        <dbReference type="EMBL" id="CAK9156773.1"/>
    </source>
</evidence>
<protein>
    <submittedName>
        <fullName evidence="1">Uncharacterized protein</fullName>
    </submittedName>
</protein>
<gene>
    <name evidence="1" type="ORF">ILEXP_LOCUS25324</name>
</gene>
<sequence length="89" mass="10114">MQSICYYGRTPETKTSGIDLNPERRFITCANNKVDFCDADGVLQANSMEVDSDRALQPDWMEATSVCQLEHSMLEIGIEMDVDMQNWGF</sequence>
<comment type="caution">
    <text evidence="1">The sequence shown here is derived from an EMBL/GenBank/DDBJ whole genome shotgun (WGS) entry which is preliminary data.</text>
</comment>
<organism evidence="1 2">
    <name type="scientific">Ilex paraguariensis</name>
    <name type="common">yerba mate</name>
    <dbReference type="NCBI Taxonomy" id="185542"/>
    <lineage>
        <taxon>Eukaryota</taxon>
        <taxon>Viridiplantae</taxon>
        <taxon>Streptophyta</taxon>
        <taxon>Embryophyta</taxon>
        <taxon>Tracheophyta</taxon>
        <taxon>Spermatophyta</taxon>
        <taxon>Magnoliopsida</taxon>
        <taxon>eudicotyledons</taxon>
        <taxon>Gunneridae</taxon>
        <taxon>Pentapetalae</taxon>
        <taxon>asterids</taxon>
        <taxon>campanulids</taxon>
        <taxon>Aquifoliales</taxon>
        <taxon>Aquifoliaceae</taxon>
        <taxon>Ilex</taxon>
    </lineage>
</organism>
<evidence type="ECO:0000313" key="2">
    <source>
        <dbReference type="Proteomes" id="UP001642360"/>
    </source>
</evidence>
<reference evidence="1 2" key="1">
    <citation type="submission" date="2024-02" db="EMBL/GenBank/DDBJ databases">
        <authorList>
            <person name="Vignale AGUSTIN F."/>
            <person name="Sosa J E."/>
            <person name="Modenutti C."/>
        </authorList>
    </citation>
    <scope>NUCLEOTIDE SEQUENCE [LARGE SCALE GENOMIC DNA]</scope>
</reference>
<name>A0ABC8SIM7_9AQUA</name>
<dbReference type="Proteomes" id="UP001642360">
    <property type="component" value="Unassembled WGS sequence"/>
</dbReference>
<dbReference type="EMBL" id="CAUOFW020002906">
    <property type="protein sequence ID" value="CAK9156773.1"/>
    <property type="molecule type" value="Genomic_DNA"/>
</dbReference>
<accession>A0ABC8SIM7</accession>
<keyword evidence="2" id="KW-1185">Reference proteome</keyword>
<dbReference type="AlphaFoldDB" id="A0ABC8SIM7"/>